<proteinExistence type="predicted"/>
<protein>
    <submittedName>
        <fullName evidence="3">Uncharacterized protein</fullName>
    </submittedName>
</protein>
<evidence type="ECO:0000313" key="3">
    <source>
        <dbReference type="EMBL" id="ETO29567.1"/>
    </source>
</evidence>
<feature type="compositionally biased region" description="Low complexity" evidence="1">
    <location>
        <begin position="228"/>
        <end position="238"/>
    </location>
</feature>
<feature type="compositionally biased region" description="Basic residues" evidence="1">
    <location>
        <begin position="215"/>
        <end position="227"/>
    </location>
</feature>
<feature type="region of interest" description="Disordered" evidence="1">
    <location>
        <begin position="212"/>
        <end position="249"/>
    </location>
</feature>
<feature type="transmembrane region" description="Helical" evidence="2">
    <location>
        <begin position="69"/>
        <end position="88"/>
    </location>
</feature>
<organism evidence="3 4">
    <name type="scientific">Reticulomyxa filosa</name>
    <dbReference type="NCBI Taxonomy" id="46433"/>
    <lineage>
        <taxon>Eukaryota</taxon>
        <taxon>Sar</taxon>
        <taxon>Rhizaria</taxon>
        <taxon>Retaria</taxon>
        <taxon>Foraminifera</taxon>
        <taxon>Monothalamids</taxon>
        <taxon>Reticulomyxidae</taxon>
        <taxon>Reticulomyxa</taxon>
    </lineage>
</organism>
<dbReference type="Proteomes" id="UP000023152">
    <property type="component" value="Unassembled WGS sequence"/>
</dbReference>
<comment type="caution">
    <text evidence="3">The sequence shown here is derived from an EMBL/GenBank/DDBJ whole genome shotgun (WGS) entry which is preliminary data.</text>
</comment>
<keyword evidence="2" id="KW-0472">Membrane</keyword>
<evidence type="ECO:0000256" key="2">
    <source>
        <dbReference type="SAM" id="Phobius"/>
    </source>
</evidence>
<gene>
    <name evidence="3" type="ORF">RFI_07548</name>
</gene>
<evidence type="ECO:0000313" key="4">
    <source>
        <dbReference type="Proteomes" id="UP000023152"/>
    </source>
</evidence>
<reference evidence="3 4" key="1">
    <citation type="journal article" date="2013" name="Curr. Biol.">
        <title>The Genome of the Foraminiferan Reticulomyxa filosa.</title>
        <authorList>
            <person name="Glockner G."/>
            <person name="Hulsmann N."/>
            <person name="Schleicher M."/>
            <person name="Noegel A.A."/>
            <person name="Eichinger L."/>
            <person name="Gallinger C."/>
            <person name="Pawlowski J."/>
            <person name="Sierra R."/>
            <person name="Euteneuer U."/>
            <person name="Pillet L."/>
            <person name="Moustafa A."/>
            <person name="Platzer M."/>
            <person name="Groth M."/>
            <person name="Szafranski K."/>
            <person name="Schliwa M."/>
        </authorList>
    </citation>
    <scope>NUCLEOTIDE SEQUENCE [LARGE SCALE GENOMIC DNA]</scope>
</reference>
<dbReference type="AlphaFoldDB" id="X6NWB7"/>
<evidence type="ECO:0000256" key="1">
    <source>
        <dbReference type="SAM" id="MobiDB-lite"/>
    </source>
</evidence>
<accession>X6NWB7</accession>
<sequence length="272" mass="32187">MRFQRNASWIGSQQNILTLGFGTAKLTQGNVFPLEANHQIANEHRNDCANFVVGSKEFGFLHHIIGDELFLYLISNATILLLYVYVVHIPNSRIHDQKVTPAKDPEQTGKVPGTNRKTRERKWYFVKVHPLGWKGWYRTDKKTRAIKSKVRITLSHRKELLYPRKRRFNHCVRRCCQHILQRYRQYWTRCGKQWTRQVESQCTVQIQQKVAQSLSKKRKKKKKKKKNFNNNNNNNNNNTRRKHNGNHKENIAKVIVKKNSKKKQKEAIQCTC</sequence>
<name>X6NWB7_RETFI</name>
<dbReference type="EMBL" id="ASPP01005981">
    <property type="protein sequence ID" value="ETO29567.1"/>
    <property type="molecule type" value="Genomic_DNA"/>
</dbReference>
<keyword evidence="2" id="KW-0812">Transmembrane</keyword>
<keyword evidence="4" id="KW-1185">Reference proteome</keyword>
<keyword evidence="2" id="KW-1133">Transmembrane helix</keyword>